<protein>
    <recommendedName>
        <fullName evidence="3">Sulfotransferase family protein</fullName>
    </recommendedName>
</protein>
<keyword evidence="2" id="KW-1185">Reference proteome</keyword>
<dbReference type="InterPro" id="IPR027417">
    <property type="entry name" value="P-loop_NTPase"/>
</dbReference>
<evidence type="ECO:0000313" key="2">
    <source>
        <dbReference type="Proteomes" id="UP001596036"/>
    </source>
</evidence>
<dbReference type="Proteomes" id="UP001596036">
    <property type="component" value="Unassembled WGS sequence"/>
</dbReference>
<dbReference type="Gene3D" id="3.40.50.300">
    <property type="entry name" value="P-loop containing nucleotide triphosphate hydrolases"/>
    <property type="match status" value="1"/>
</dbReference>
<name>A0ABW0SQQ1_9GAMM</name>
<dbReference type="EMBL" id="JBHSNM010000008">
    <property type="protein sequence ID" value="MFC5571457.1"/>
    <property type="molecule type" value="Genomic_DNA"/>
</dbReference>
<dbReference type="SUPFAM" id="SSF52540">
    <property type="entry name" value="P-loop containing nucleoside triphosphate hydrolases"/>
    <property type="match status" value="1"/>
</dbReference>
<proteinExistence type="predicted"/>
<evidence type="ECO:0008006" key="3">
    <source>
        <dbReference type="Google" id="ProtNLM"/>
    </source>
</evidence>
<sequence length="334" mass="36459">MNPTRRLPSDFSKSAAYPLYAIDPAQNRAWALHFEREDYRRASFLDQRALQHRNVSGWVLSGAELRAAAEPPAPGKRLHWLFHIGHCGSSLVSRLLDLVPGVLGLREPLPLLTLAHEPAAERHPWLPTVRSLLARGFDDTDAVVVKPTSIVATLAPALLHGTGQACFLWVDLRTWLATLLRDEGLVNATLATEPLRLAGAPAMSEAATPATRLARAWLIEQLRWRQLASGADAPRILDLDFAALIARPSDTMAALAEHFSLALPGDWEARVAASGVLTRYAKDATQTFDADTRRRELAEASSRHAAAIAEGLQWARAEIARQDATAIAARLQSA</sequence>
<evidence type="ECO:0000313" key="1">
    <source>
        <dbReference type="EMBL" id="MFC5571457.1"/>
    </source>
</evidence>
<organism evidence="1 2">
    <name type="scientific">Lysobacter yangpyeongensis</name>
    <dbReference type="NCBI Taxonomy" id="346182"/>
    <lineage>
        <taxon>Bacteria</taxon>
        <taxon>Pseudomonadati</taxon>
        <taxon>Pseudomonadota</taxon>
        <taxon>Gammaproteobacteria</taxon>
        <taxon>Lysobacterales</taxon>
        <taxon>Lysobacteraceae</taxon>
        <taxon>Lysobacter</taxon>
    </lineage>
</organism>
<reference evidence="2" key="1">
    <citation type="journal article" date="2019" name="Int. J. Syst. Evol. Microbiol.">
        <title>The Global Catalogue of Microorganisms (GCM) 10K type strain sequencing project: providing services to taxonomists for standard genome sequencing and annotation.</title>
        <authorList>
            <consortium name="The Broad Institute Genomics Platform"/>
            <consortium name="The Broad Institute Genome Sequencing Center for Infectious Disease"/>
            <person name="Wu L."/>
            <person name="Ma J."/>
        </authorList>
    </citation>
    <scope>NUCLEOTIDE SEQUENCE [LARGE SCALE GENOMIC DNA]</scope>
    <source>
        <strain evidence="2">KACC 11407</strain>
    </source>
</reference>
<comment type="caution">
    <text evidence="1">The sequence shown here is derived from an EMBL/GenBank/DDBJ whole genome shotgun (WGS) entry which is preliminary data.</text>
</comment>
<dbReference type="RefSeq" id="WP_386756085.1">
    <property type="nucleotide sequence ID" value="NZ_JBHSNM010000008.1"/>
</dbReference>
<accession>A0ABW0SQQ1</accession>
<gene>
    <name evidence="1" type="ORF">ACFPN1_15460</name>
</gene>